<accession>A0ABW3Y4I3</accession>
<dbReference type="RefSeq" id="WP_377178023.1">
    <property type="nucleotide sequence ID" value="NZ_JBHTMY010000003.1"/>
</dbReference>
<evidence type="ECO:0008006" key="3">
    <source>
        <dbReference type="Google" id="ProtNLM"/>
    </source>
</evidence>
<dbReference type="EMBL" id="JBHTMY010000003">
    <property type="protein sequence ID" value="MFD1315649.1"/>
    <property type="molecule type" value="Genomic_DNA"/>
</dbReference>
<evidence type="ECO:0000313" key="1">
    <source>
        <dbReference type="EMBL" id="MFD1315649.1"/>
    </source>
</evidence>
<evidence type="ECO:0000313" key="2">
    <source>
        <dbReference type="Proteomes" id="UP001597201"/>
    </source>
</evidence>
<name>A0ABW3Y4I3_9FLAO</name>
<organism evidence="1 2">
    <name type="scientific">Namhaeicola litoreus</name>
    <dbReference type="NCBI Taxonomy" id="1052145"/>
    <lineage>
        <taxon>Bacteria</taxon>
        <taxon>Pseudomonadati</taxon>
        <taxon>Bacteroidota</taxon>
        <taxon>Flavobacteriia</taxon>
        <taxon>Flavobacteriales</taxon>
        <taxon>Flavobacteriaceae</taxon>
        <taxon>Namhaeicola</taxon>
    </lineage>
</organism>
<reference evidence="2" key="1">
    <citation type="journal article" date="2019" name="Int. J. Syst. Evol. Microbiol.">
        <title>The Global Catalogue of Microorganisms (GCM) 10K type strain sequencing project: providing services to taxonomists for standard genome sequencing and annotation.</title>
        <authorList>
            <consortium name="The Broad Institute Genomics Platform"/>
            <consortium name="The Broad Institute Genome Sequencing Center for Infectious Disease"/>
            <person name="Wu L."/>
            <person name="Ma J."/>
        </authorList>
    </citation>
    <scope>NUCLEOTIDE SEQUENCE [LARGE SCALE GENOMIC DNA]</scope>
    <source>
        <strain evidence="2">CCUG 61485</strain>
    </source>
</reference>
<comment type="caution">
    <text evidence="1">The sequence shown here is derived from an EMBL/GenBank/DDBJ whole genome shotgun (WGS) entry which is preliminary data.</text>
</comment>
<keyword evidence="2" id="KW-1185">Reference proteome</keyword>
<gene>
    <name evidence="1" type="ORF">ACFQ39_08490</name>
</gene>
<proteinExistence type="predicted"/>
<protein>
    <recommendedName>
        <fullName evidence="3">RNA ligase</fullName>
    </recommendedName>
</protein>
<sequence length="353" mass="42216">MKDNLISKRKPSFPITSELYQYLTEYNRIIKIPVFYDDLLRFAGSVNVYDKQGNDTLWIRVYYPTFEQEEIHLSLKRMYTILHADGSEDNFDYLSIDEIDFCTFGNSKPFRVKVRNILNDNYTYLYVKKADASRVYGLELEDILSPNHINFLVHKDTLIEEHVIGIPGDVFIEQNLKLLSKEDMQRLSKEFVKFNERCTLRLLGDMRAYNYVIAPTYDFDQVQYRIRSMDFDQQSYEGNLKVYRPQFFKDNFDYVEMVQKHLRPESIDQYKKEERSILAKKLIGYKERIEDLMTVMKNDKISTDENIENLKMDLVKYTKDKEFKKCKSMGEILQVVFDFVVRNYESVNLYLIK</sequence>
<dbReference type="Proteomes" id="UP001597201">
    <property type="component" value="Unassembled WGS sequence"/>
</dbReference>